<evidence type="ECO:0000259" key="3">
    <source>
        <dbReference type="PROSITE" id="PS50006"/>
    </source>
</evidence>
<dbReference type="EMBL" id="JBHTLR010000014">
    <property type="protein sequence ID" value="MFD1217510.1"/>
    <property type="molecule type" value="Genomic_DNA"/>
</dbReference>
<dbReference type="InterPro" id="IPR008984">
    <property type="entry name" value="SMAD_FHA_dom_sf"/>
</dbReference>
<reference evidence="5" key="1">
    <citation type="journal article" date="2019" name="Int. J. Syst. Evol. Microbiol.">
        <title>The Global Catalogue of Microorganisms (GCM) 10K type strain sequencing project: providing services to taxonomists for standard genome sequencing and annotation.</title>
        <authorList>
            <consortium name="The Broad Institute Genomics Platform"/>
            <consortium name="The Broad Institute Genome Sequencing Center for Infectious Disease"/>
            <person name="Wu L."/>
            <person name="Ma J."/>
        </authorList>
    </citation>
    <scope>NUCLEOTIDE SEQUENCE [LARGE SCALE GENOMIC DNA]</scope>
    <source>
        <strain evidence="5">CCUG 54356</strain>
    </source>
</reference>
<feature type="compositionally biased region" description="Low complexity" evidence="1">
    <location>
        <begin position="342"/>
        <end position="353"/>
    </location>
</feature>
<proteinExistence type="predicted"/>
<feature type="transmembrane region" description="Helical" evidence="2">
    <location>
        <begin position="162"/>
        <end position="182"/>
    </location>
</feature>
<dbReference type="Pfam" id="PF00498">
    <property type="entry name" value="FHA"/>
    <property type="match status" value="1"/>
</dbReference>
<dbReference type="PROSITE" id="PS50006">
    <property type="entry name" value="FHA_DOMAIN"/>
    <property type="match status" value="1"/>
</dbReference>
<dbReference type="Proteomes" id="UP001597264">
    <property type="component" value="Unassembled WGS sequence"/>
</dbReference>
<feature type="domain" description="FHA" evidence="3">
    <location>
        <begin position="25"/>
        <end position="70"/>
    </location>
</feature>
<keyword evidence="5" id="KW-1185">Reference proteome</keyword>
<feature type="transmembrane region" description="Helical" evidence="2">
    <location>
        <begin position="256"/>
        <end position="275"/>
    </location>
</feature>
<feature type="transmembrane region" description="Helical" evidence="2">
    <location>
        <begin position="228"/>
        <end position="250"/>
    </location>
</feature>
<comment type="caution">
    <text evidence="4">The sequence shown here is derived from an EMBL/GenBank/DDBJ whole genome shotgun (WGS) entry which is preliminary data.</text>
</comment>
<protein>
    <submittedName>
        <fullName evidence="4">FHA domain-containing protein</fullName>
    </submittedName>
</protein>
<keyword evidence="2" id="KW-1133">Transmembrane helix</keyword>
<name>A0ABW3UDD9_9GAMM</name>
<evidence type="ECO:0000313" key="5">
    <source>
        <dbReference type="Proteomes" id="UP001597264"/>
    </source>
</evidence>
<feature type="region of interest" description="Disordered" evidence="1">
    <location>
        <begin position="321"/>
        <end position="353"/>
    </location>
</feature>
<keyword evidence="2" id="KW-0812">Transmembrane</keyword>
<evidence type="ECO:0000256" key="1">
    <source>
        <dbReference type="SAM" id="MobiDB-lite"/>
    </source>
</evidence>
<gene>
    <name evidence="4" type="ORF">ACFQ2X_12925</name>
</gene>
<dbReference type="CDD" id="cd00060">
    <property type="entry name" value="FHA"/>
    <property type="match status" value="1"/>
</dbReference>
<keyword evidence="2" id="KW-0472">Membrane</keyword>
<dbReference type="SUPFAM" id="SSF49879">
    <property type="entry name" value="SMAD/FHA domain"/>
    <property type="match status" value="1"/>
</dbReference>
<accession>A0ABW3UDD9</accession>
<feature type="transmembrane region" description="Helical" evidence="2">
    <location>
        <begin position="132"/>
        <end position="150"/>
    </location>
</feature>
<feature type="transmembrane region" description="Helical" evidence="2">
    <location>
        <begin position="194"/>
        <end position="216"/>
    </location>
</feature>
<dbReference type="InterPro" id="IPR000253">
    <property type="entry name" value="FHA_dom"/>
</dbReference>
<dbReference type="RefSeq" id="WP_230437540.1">
    <property type="nucleotide sequence ID" value="NZ_CP087715.1"/>
</dbReference>
<sequence length="353" mass="38993">MALIIEEINRAHRVHTRVRVDGERATLGRCFSNAVIVEDPHADPVHAELVRDQDGCYVLRDLGSLNGTRLLRNYRDKSVKAAGVREHLIQSGDEIEIGKSKLRFTDTETSVPPAVPLHHAETLFDRIATPTVAIGLCLLVAALGLWRAYLGTVQEFEWPRGVEVLTDSVIGLLVYAAIWSFIGRVVKHEAHFLAHLSIAAGATLLYVGWEWILALLNYNFSLAQVMPLLKLIAPAVLIPIMLWCAAFLALNIAPHWRLLASVLLPWGFLGLAAAMELGRMDEFSEIPPVSTALESDNRLWREPVPLEQFLAGTPALFDITIEQDEEDREAAPDEAEDDSDSDSTANNNTDNAG</sequence>
<organism evidence="4 5">
    <name type="scientific">Microbulbifer celer</name>
    <dbReference type="NCBI Taxonomy" id="435905"/>
    <lineage>
        <taxon>Bacteria</taxon>
        <taxon>Pseudomonadati</taxon>
        <taxon>Pseudomonadota</taxon>
        <taxon>Gammaproteobacteria</taxon>
        <taxon>Cellvibrionales</taxon>
        <taxon>Microbulbiferaceae</taxon>
        <taxon>Microbulbifer</taxon>
    </lineage>
</organism>
<feature type="compositionally biased region" description="Acidic residues" evidence="1">
    <location>
        <begin position="321"/>
        <end position="341"/>
    </location>
</feature>
<dbReference type="Gene3D" id="2.60.200.20">
    <property type="match status" value="1"/>
</dbReference>
<evidence type="ECO:0000256" key="2">
    <source>
        <dbReference type="SAM" id="Phobius"/>
    </source>
</evidence>
<evidence type="ECO:0000313" key="4">
    <source>
        <dbReference type="EMBL" id="MFD1217510.1"/>
    </source>
</evidence>